<sequence length="400" mass="42326">LRSSPVGSNQRPPLLTGSFPTLPRDCPVPFTILPLRTSSTTTDFLRLPPWSTVGHPALARCVLGLSSSAKSVESSAKRATAQTPSFLSSRCAFSSTSKPSPPKGSAFTSGKPSGLRYLLPKLVIGTIVVGAAVGTAYQAGYIGNFQVKHEERSLKSSKSDVLNPTFKELPQNGAELPSKQTSQESPIFKLVEEMNQHQQSDVVDTNRDDPSEIRSSEETAVNSGEEQTAIKENEPSSSPQNASLLEKEDAVSEISSLDSVEMDNSVDLSNGFMEKNEITLTQFSPAEGTETVETPADHLIPEEESKSMVCRVAADRGGMAESARARASVNPGTVGTPGSPPPPSGAPRPILHPPSCLESLRDWLGVVMVVSGSRFASGAGRLEPQRQGTGAKGGERATGE</sequence>
<accession>A0A843UPA9</accession>
<feature type="region of interest" description="Disordered" evidence="1">
    <location>
        <begin position="155"/>
        <end position="182"/>
    </location>
</feature>
<feature type="non-terminal residue" evidence="2">
    <location>
        <position position="400"/>
    </location>
</feature>
<feature type="region of interest" description="Disordered" evidence="1">
    <location>
        <begin position="195"/>
        <end position="250"/>
    </location>
</feature>
<keyword evidence="3" id="KW-1185">Reference proteome</keyword>
<reference evidence="2" key="1">
    <citation type="submission" date="2017-07" db="EMBL/GenBank/DDBJ databases">
        <title>Taro Niue Genome Assembly and Annotation.</title>
        <authorList>
            <person name="Atibalentja N."/>
            <person name="Keating K."/>
            <person name="Fields C.J."/>
        </authorList>
    </citation>
    <scope>NUCLEOTIDE SEQUENCE</scope>
    <source>
        <strain evidence="2">Niue_2</strain>
        <tissue evidence="2">Leaf</tissue>
    </source>
</reference>
<comment type="caution">
    <text evidence="2">The sequence shown here is derived from an EMBL/GenBank/DDBJ whole genome shotgun (WGS) entry which is preliminary data.</text>
</comment>
<feature type="compositionally biased region" description="Basic and acidic residues" evidence="1">
    <location>
        <begin position="295"/>
        <end position="306"/>
    </location>
</feature>
<dbReference type="EMBL" id="NMUH01000747">
    <property type="protein sequence ID" value="MQL84217.1"/>
    <property type="molecule type" value="Genomic_DNA"/>
</dbReference>
<evidence type="ECO:0000313" key="3">
    <source>
        <dbReference type="Proteomes" id="UP000652761"/>
    </source>
</evidence>
<dbReference type="AlphaFoldDB" id="A0A843UPA9"/>
<gene>
    <name evidence="2" type="ORF">Taro_016734</name>
</gene>
<proteinExistence type="predicted"/>
<evidence type="ECO:0000256" key="1">
    <source>
        <dbReference type="SAM" id="MobiDB-lite"/>
    </source>
</evidence>
<evidence type="ECO:0000313" key="2">
    <source>
        <dbReference type="EMBL" id="MQL84217.1"/>
    </source>
</evidence>
<feature type="region of interest" description="Disordered" evidence="1">
    <location>
        <begin position="374"/>
        <end position="400"/>
    </location>
</feature>
<organism evidence="2 3">
    <name type="scientific">Colocasia esculenta</name>
    <name type="common">Wild taro</name>
    <name type="synonym">Arum esculentum</name>
    <dbReference type="NCBI Taxonomy" id="4460"/>
    <lineage>
        <taxon>Eukaryota</taxon>
        <taxon>Viridiplantae</taxon>
        <taxon>Streptophyta</taxon>
        <taxon>Embryophyta</taxon>
        <taxon>Tracheophyta</taxon>
        <taxon>Spermatophyta</taxon>
        <taxon>Magnoliopsida</taxon>
        <taxon>Liliopsida</taxon>
        <taxon>Araceae</taxon>
        <taxon>Aroideae</taxon>
        <taxon>Colocasieae</taxon>
        <taxon>Colocasia</taxon>
    </lineage>
</organism>
<dbReference type="Proteomes" id="UP000652761">
    <property type="component" value="Unassembled WGS sequence"/>
</dbReference>
<name>A0A843UPA9_COLES</name>
<feature type="region of interest" description="Disordered" evidence="1">
    <location>
        <begin position="281"/>
        <end position="355"/>
    </location>
</feature>
<feature type="compositionally biased region" description="Pro residues" evidence="1">
    <location>
        <begin position="338"/>
        <end position="352"/>
    </location>
</feature>
<feature type="compositionally biased region" description="Basic and acidic residues" evidence="1">
    <location>
        <begin position="204"/>
        <end position="217"/>
    </location>
</feature>
<protein>
    <submittedName>
        <fullName evidence="2">Uncharacterized protein</fullName>
    </submittedName>
</protein>